<dbReference type="CDD" id="cd00096">
    <property type="entry name" value="Ig"/>
    <property type="match status" value="1"/>
</dbReference>
<feature type="compositionally biased region" description="Low complexity" evidence="6">
    <location>
        <begin position="192"/>
        <end position="203"/>
    </location>
</feature>
<evidence type="ECO:0000256" key="6">
    <source>
        <dbReference type="SAM" id="MobiDB-lite"/>
    </source>
</evidence>
<name>A0A8C3HM97_CHRPI</name>
<feature type="domain" description="Ig-like" evidence="7">
    <location>
        <begin position="27"/>
        <end position="134"/>
    </location>
</feature>
<evidence type="ECO:0000256" key="5">
    <source>
        <dbReference type="ARBA" id="ARBA00023319"/>
    </source>
</evidence>
<keyword evidence="4" id="KW-0325">Glycoprotein</keyword>
<evidence type="ECO:0000313" key="8">
    <source>
        <dbReference type="Ensembl" id="ENSCPBP00000020242.1"/>
    </source>
</evidence>
<keyword evidence="3" id="KW-1015">Disulfide bond</keyword>
<feature type="region of interest" description="Disordered" evidence="6">
    <location>
        <begin position="169"/>
        <end position="259"/>
    </location>
</feature>
<keyword evidence="9" id="KW-1185">Reference proteome</keyword>
<dbReference type="InterPro" id="IPR003598">
    <property type="entry name" value="Ig_sub2"/>
</dbReference>
<reference evidence="8" key="2">
    <citation type="submission" date="2025-09" db="UniProtKB">
        <authorList>
            <consortium name="Ensembl"/>
        </authorList>
    </citation>
    <scope>IDENTIFICATION</scope>
</reference>
<dbReference type="GeneTree" id="ENSGT00950000185295"/>
<dbReference type="PROSITE" id="PS50835">
    <property type="entry name" value="IG_LIKE"/>
    <property type="match status" value="1"/>
</dbReference>
<feature type="region of interest" description="Disordered" evidence="6">
    <location>
        <begin position="1"/>
        <end position="35"/>
    </location>
</feature>
<dbReference type="Proteomes" id="UP000694380">
    <property type="component" value="Unplaced"/>
</dbReference>
<organism evidence="8 9">
    <name type="scientific">Chrysemys picta bellii</name>
    <name type="common">Western painted turtle</name>
    <name type="synonym">Emys bellii</name>
    <dbReference type="NCBI Taxonomy" id="8478"/>
    <lineage>
        <taxon>Eukaryota</taxon>
        <taxon>Metazoa</taxon>
        <taxon>Chordata</taxon>
        <taxon>Craniata</taxon>
        <taxon>Vertebrata</taxon>
        <taxon>Euteleostomi</taxon>
        <taxon>Archelosauria</taxon>
        <taxon>Testudinata</taxon>
        <taxon>Testudines</taxon>
        <taxon>Cryptodira</taxon>
        <taxon>Durocryptodira</taxon>
        <taxon>Testudinoidea</taxon>
        <taxon>Emydidae</taxon>
        <taxon>Chrysemys</taxon>
    </lineage>
</organism>
<protein>
    <recommendedName>
        <fullName evidence="7">Ig-like domain-containing protein</fullName>
    </recommendedName>
</protein>
<comment type="subcellular location">
    <subcellularLocation>
        <location evidence="1">Membrane</location>
        <topology evidence="1">Single-pass type I membrane protein</topology>
    </subcellularLocation>
</comment>
<sequence>RGRTGASCWPSAPCSPGTPGPTAAWPPTAPATPLPPPSSACTWNLRSVFVTRAHTWCGTVGDAVAVLEGEDLELQCSADASQPPQYEWSRQGDDWVVASSTLTLPHVSREQAGTYVCRAQHPSLPHLARSRAVRLDVEGAQSSYRLGELGGSPRHAPPRGLCLARPALTPLSAPRAGPGPEPPHAAGGRGAAGPAAPAAGAGARRLRPAAPPGRQDPGRGGARPAHPDLQRQPGVGALGRGGPAAPGAVSWALPPGTGT</sequence>
<dbReference type="PANTHER" id="PTHR11640">
    <property type="entry name" value="NEPHRIN"/>
    <property type="match status" value="1"/>
</dbReference>
<dbReference type="PANTHER" id="PTHR11640:SF31">
    <property type="entry name" value="IRREGULAR CHIASM C-ROUGHEST PROTEIN-RELATED"/>
    <property type="match status" value="1"/>
</dbReference>
<dbReference type="Pfam" id="PF13927">
    <property type="entry name" value="Ig_3"/>
    <property type="match status" value="1"/>
</dbReference>
<dbReference type="Gene3D" id="2.60.40.10">
    <property type="entry name" value="Immunoglobulins"/>
    <property type="match status" value="1"/>
</dbReference>
<dbReference type="GO" id="GO:0050839">
    <property type="term" value="F:cell adhesion molecule binding"/>
    <property type="evidence" value="ECO:0007669"/>
    <property type="project" value="TreeGrafter"/>
</dbReference>
<dbReference type="InterPro" id="IPR036179">
    <property type="entry name" value="Ig-like_dom_sf"/>
</dbReference>
<dbReference type="SUPFAM" id="SSF48726">
    <property type="entry name" value="Immunoglobulin"/>
    <property type="match status" value="1"/>
</dbReference>
<dbReference type="SMART" id="SM00408">
    <property type="entry name" value="IGc2"/>
    <property type="match status" value="1"/>
</dbReference>
<evidence type="ECO:0000256" key="2">
    <source>
        <dbReference type="ARBA" id="ARBA00023136"/>
    </source>
</evidence>
<dbReference type="PROSITE" id="PS00290">
    <property type="entry name" value="IG_MHC"/>
    <property type="match status" value="1"/>
</dbReference>
<evidence type="ECO:0000256" key="1">
    <source>
        <dbReference type="ARBA" id="ARBA00004479"/>
    </source>
</evidence>
<evidence type="ECO:0000313" key="9">
    <source>
        <dbReference type="Proteomes" id="UP000694380"/>
    </source>
</evidence>
<dbReference type="InterPro" id="IPR051275">
    <property type="entry name" value="Cell_adhesion_signaling"/>
</dbReference>
<dbReference type="Ensembl" id="ENSCPBT00000023827.1">
    <property type="protein sequence ID" value="ENSCPBP00000020242.1"/>
    <property type="gene ID" value="ENSCPBG00000014567.1"/>
</dbReference>
<dbReference type="GO" id="GO:0098609">
    <property type="term" value="P:cell-cell adhesion"/>
    <property type="evidence" value="ECO:0007669"/>
    <property type="project" value="TreeGrafter"/>
</dbReference>
<dbReference type="GO" id="GO:0005911">
    <property type="term" value="C:cell-cell junction"/>
    <property type="evidence" value="ECO:0007669"/>
    <property type="project" value="TreeGrafter"/>
</dbReference>
<dbReference type="AlphaFoldDB" id="A0A8C3HM97"/>
<dbReference type="SMART" id="SM00409">
    <property type="entry name" value="IG"/>
    <property type="match status" value="1"/>
</dbReference>
<proteinExistence type="predicted"/>
<dbReference type="InterPro" id="IPR003599">
    <property type="entry name" value="Ig_sub"/>
</dbReference>
<dbReference type="InterPro" id="IPR003006">
    <property type="entry name" value="Ig/MHC_CS"/>
</dbReference>
<evidence type="ECO:0000256" key="3">
    <source>
        <dbReference type="ARBA" id="ARBA00023157"/>
    </source>
</evidence>
<evidence type="ECO:0000259" key="7">
    <source>
        <dbReference type="PROSITE" id="PS50835"/>
    </source>
</evidence>
<accession>A0A8C3HM97</accession>
<dbReference type="InterPro" id="IPR013783">
    <property type="entry name" value="Ig-like_fold"/>
</dbReference>
<dbReference type="GO" id="GO:0005886">
    <property type="term" value="C:plasma membrane"/>
    <property type="evidence" value="ECO:0007669"/>
    <property type="project" value="TreeGrafter"/>
</dbReference>
<reference evidence="8" key="1">
    <citation type="submission" date="2025-08" db="UniProtKB">
        <authorList>
            <consortium name="Ensembl"/>
        </authorList>
    </citation>
    <scope>IDENTIFICATION</scope>
</reference>
<evidence type="ECO:0000256" key="4">
    <source>
        <dbReference type="ARBA" id="ARBA00023180"/>
    </source>
</evidence>
<keyword evidence="2" id="KW-0472">Membrane</keyword>
<dbReference type="InterPro" id="IPR007110">
    <property type="entry name" value="Ig-like_dom"/>
</dbReference>
<keyword evidence="5" id="KW-0393">Immunoglobulin domain</keyword>